<evidence type="ECO:0000313" key="7">
    <source>
        <dbReference type="Proteomes" id="UP000046122"/>
    </source>
</evidence>
<evidence type="ECO:0000256" key="4">
    <source>
        <dbReference type="SAM" id="Phobius"/>
    </source>
</evidence>
<evidence type="ECO:0000256" key="2">
    <source>
        <dbReference type="PIRSR" id="PIRSR603782-1"/>
    </source>
</evidence>
<feature type="transmembrane region" description="Helical" evidence="4">
    <location>
        <begin position="230"/>
        <end position="252"/>
    </location>
</feature>
<evidence type="ECO:0000256" key="1">
    <source>
        <dbReference type="ARBA" id="ARBA00010996"/>
    </source>
</evidence>
<name>A0A090GB48_MESPL</name>
<dbReference type="Proteomes" id="UP000046122">
    <property type="component" value="Unassembled WGS sequence"/>
</dbReference>
<evidence type="ECO:0000313" key="6">
    <source>
        <dbReference type="EMBL" id="CDX56386.1"/>
    </source>
</evidence>
<dbReference type="InterPro" id="IPR003782">
    <property type="entry name" value="SCO1/SenC"/>
</dbReference>
<proteinExistence type="inferred from homology"/>
<sequence>MQAAGGDRAMRSLLAALCLLIAGTAFAAERPIFDPKPGAQLSLERELADASGRKLTLGEALGGHPALVIFGYDKCPNLCGVTQQAVASDLKKTSLRPADYRALFISIDPDETSADAAEARDEVASAAGPAGLSAWRFLTSRDGAGAALANEAGITFDRRKGIDQFVHPIAVIALTPSGRISQVLPALTFTPRDLQLALVEASANKLGSIADHVFLFCAGFDSSKGQYTPAIWVALKAASLATLLGLAAIVLWQTRRRAR</sequence>
<keyword evidence="4" id="KW-0812">Transmembrane</keyword>
<comment type="similarity">
    <text evidence="1">Belongs to the SCO1/2 family.</text>
</comment>
<keyword evidence="4" id="KW-1133">Transmembrane helix</keyword>
<feature type="chain" id="PRO_5001856554" description="SCO family protein" evidence="5">
    <location>
        <begin position="28"/>
        <end position="259"/>
    </location>
</feature>
<dbReference type="InterPro" id="IPR036249">
    <property type="entry name" value="Thioredoxin-like_sf"/>
</dbReference>
<accession>A0A090GB48</accession>
<organism evidence="6 7">
    <name type="scientific">Mesorhizobium plurifarium</name>
    <dbReference type="NCBI Taxonomy" id="69974"/>
    <lineage>
        <taxon>Bacteria</taxon>
        <taxon>Pseudomonadati</taxon>
        <taxon>Pseudomonadota</taxon>
        <taxon>Alphaproteobacteria</taxon>
        <taxon>Hyphomicrobiales</taxon>
        <taxon>Phyllobacteriaceae</taxon>
        <taxon>Mesorhizobium</taxon>
    </lineage>
</organism>
<keyword evidence="2" id="KW-0186">Copper</keyword>
<keyword evidence="2" id="KW-0479">Metal-binding</keyword>
<dbReference type="Gene3D" id="3.40.30.10">
    <property type="entry name" value="Glutaredoxin"/>
    <property type="match status" value="1"/>
</dbReference>
<feature type="binding site" evidence="2">
    <location>
        <position position="79"/>
    </location>
    <ligand>
        <name>Cu cation</name>
        <dbReference type="ChEBI" id="CHEBI:23378"/>
    </ligand>
</feature>
<keyword evidence="5" id="KW-0732">Signal</keyword>
<dbReference type="AlphaFoldDB" id="A0A090GB48"/>
<dbReference type="GO" id="GO:0046872">
    <property type="term" value="F:metal ion binding"/>
    <property type="evidence" value="ECO:0007669"/>
    <property type="project" value="UniProtKB-KW"/>
</dbReference>
<feature type="disulfide bond" description="Redox-active" evidence="3">
    <location>
        <begin position="75"/>
        <end position="79"/>
    </location>
</feature>
<dbReference type="CDD" id="cd02968">
    <property type="entry name" value="SCO"/>
    <property type="match status" value="1"/>
</dbReference>
<keyword evidence="4" id="KW-0472">Membrane</keyword>
<feature type="binding site" evidence="2">
    <location>
        <position position="75"/>
    </location>
    <ligand>
        <name>Cu cation</name>
        <dbReference type="ChEBI" id="CHEBI:23378"/>
    </ligand>
</feature>
<keyword evidence="3" id="KW-1015">Disulfide bond</keyword>
<dbReference type="Pfam" id="PF02630">
    <property type="entry name" value="SCO1-SenC"/>
    <property type="match status" value="1"/>
</dbReference>
<dbReference type="SUPFAM" id="SSF52833">
    <property type="entry name" value="Thioredoxin-like"/>
    <property type="match status" value="1"/>
</dbReference>
<protein>
    <recommendedName>
        <fullName evidence="8">SCO family protein</fullName>
    </recommendedName>
</protein>
<evidence type="ECO:0000256" key="5">
    <source>
        <dbReference type="SAM" id="SignalP"/>
    </source>
</evidence>
<feature type="signal peptide" evidence="5">
    <location>
        <begin position="1"/>
        <end position="27"/>
    </location>
</feature>
<reference evidence="6 7" key="1">
    <citation type="submission" date="2014-08" db="EMBL/GenBank/DDBJ databases">
        <authorList>
            <person name="Moulin Lionel"/>
        </authorList>
    </citation>
    <scope>NUCLEOTIDE SEQUENCE [LARGE SCALE GENOMIC DNA]</scope>
</reference>
<evidence type="ECO:0000256" key="3">
    <source>
        <dbReference type="PIRSR" id="PIRSR603782-2"/>
    </source>
</evidence>
<evidence type="ECO:0008006" key="8">
    <source>
        <dbReference type="Google" id="ProtNLM"/>
    </source>
</evidence>
<dbReference type="EMBL" id="CCNE01000016">
    <property type="protein sequence ID" value="CDX56386.1"/>
    <property type="molecule type" value="Genomic_DNA"/>
</dbReference>
<gene>
    <name evidence="6" type="ORF">MPL3365_230191</name>
</gene>